<dbReference type="Gene3D" id="1.20.5.170">
    <property type="match status" value="1"/>
</dbReference>
<organism evidence="2 3">
    <name type="scientific">Muraenolepis orangiensis</name>
    <name type="common">Patagonian moray cod</name>
    <dbReference type="NCBI Taxonomy" id="630683"/>
    <lineage>
        <taxon>Eukaryota</taxon>
        <taxon>Metazoa</taxon>
        <taxon>Chordata</taxon>
        <taxon>Craniata</taxon>
        <taxon>Vertebrata</taxon>
        <taxon>Euteleostomi</taxon>
        <taxon>Actinopterygii</taxon>
        <taxon>Neopterygii</taxon>
        <taxon>Teleostei</taxon>
        <taxon>Neoteleostei</taxon>
        <taxon>Acanthomorphata</taxon>
        <taxon>Zeiogadaria</taxon>
        <taxon>Gadariae</taxon>
        <taxon>Gadiformes</taxon>
        <taxon>Muraenolepidoidei</taxon>
        <taxon>Muraenolepididae</taxon>
        <taxon>Muraenolepis</taxon>
    </lineage>
</organism>
<name>A0A9Q0E5L8_9TELE</name>
<reference evidence="2" key="1">
    <citation type="submission" date="2022-07" db="EMBL/GenBank/DDBJ databases">
        <title>Chromosome-level genome of Muraenolepis orangiensis.</title>
        <authorList>
            <person name="Kim J."/>
        </authorList>
    </citation>
    <scope>NUCLEOTIDE SEQUENCE</scope>
    <source>
        <strain evidence="2">KU_S4_2022</strain>
        <tissue evidence="2">Muscle</tissue>
    </source>
</reference>
<evidence type="ECO:0000256" key="1">
    <source>
        <dbReference type="SAM" id="Coils"/>
    </source>
</evidence>
<keyword evidence="1" id="KW-0175">Coiled coil</keyword>
<proteinExistence type="predicted"/>
<dbReference type="AlphaFoldDB" id="A0A9Q0E5L8"/>
<dbReference type="Proteomes" id="UP001148018">
    <property type="component" value="Unassembled WGS sequence"/>
</dbReference>
<sequence length="82" mass="9245">MEKAMSQYKRKKRLLQANKEQVAEMQHSLDVKGHEVKATATELKLLQLDLDNVESNEKNLLSRVASLETQVGTILECAFDAS</sequence>
<evidence type="ECO:0000313" key="2">
    <source>
        <dbReference type="EMBL" id="KAJ3601080.1"/>
    </source>
</evidence>
<evidence type="ECO:0000313" key="3">
    <source>
        <dbReference type="Proteomes" id="UP001148018"/>
    </source>
</evidence>
<protein>
    <submittedName>
        <fullName evidence="2">Uncharacterized protein</fullName>
    </submittedName>
</protein>
<keyword evidence="3" id="KW-1185">Reference proteome</keyword>
<dbReference type="EMBL" id="JANIIK010000047">
    <property type="protein sequence ID" value="KAJ3601080.1"/>
    <property type="molecule type" value="Genomic_DNA"/>
</dbReference>
<comment type="caution">
    <text evidence="2">The sequence shown here is derived from an EMBL/GenBank/DDBJ whole genome shotgun (WGS) entry which is preliminary data.</text>
</comment>
<gene>
    <name evidence="2" type="ORF">NHX12_032053</name>
</gene>
<feature type="coiled-coil region" evidence="1">
    <location>
        <begin position="1"/>
        <end position="70"/>
    </location>
</feature>
<accession>A0A9Q0E5L8</accession>
<dbReference type="OrthoDB" id="2436455at2759"/>